<protein>
    <submittedName>
        <fullName evidence="2">Uncharacterized protein</fullName>
    </submittedName>
</protein>
<dbReference type="AlphaFoldDB" id="A0AAN8F9J1"/>
<proteinExistence type="predicted"/>
<evidence type="ECO:0000313" key="2">
    <source>
        <dbReference type="EMBL" id="KAK5953936.1"/>
    </source>
</evidence>
<name>A0AAN8F9J1_9EURO</name>
<organism evidence="2 3">
    <name type="scientific">Knufia fluminis</name>
    <dbReference type="NCBI Taxonomy" id="191047"/>
    <lineage>
        <taxon>Eukaryota</taxon>
        <taxon>Fungi</taxon>
        <taxon>Dikarya</taxon>
        <taxon>Ascomycota</taxon>
        <taxon>Pezizomycotina</taxon>
        <taxon>Eurotiomycetes</taxon>
        <taxon>Chaetothyriomycetidae</taxon>
        <taxon>Chaetothyriales</taxon>
        <taxon>Trichomeriaceae</taxon>
        <taxon>Knufia</taxon>
    </lineage>
</organism>
<gene>
    <name evidence="2" type="ORF">OHC33_005207</name>
</gene>
<evidence type="ECO:0000313" key="3">
    <source>
        <dbReference type="Proteomes" id="UP001316803"/>
    </source>
</evidence>
<reference evidence="2 3" key="1">
    <citation type="submission" date="2022-12" db="EMBL/GenBank/DDBJ databases">
        <title>Genomic features and morphological characterization of a novel Knufia sp. strain isolated from spacecraft assembly facility.</title>
        <authorList>
            <person name="Teixeira M."/>
            <person name="Chander A.M."/>
            <person name="Stajich J.E."/>
            <person name="Venkateswaran K."/>
        </authorList>
    </citation>
    <scope>NUCLEOTIDE SEQUENCE [LARGE SCALE GENOMIC DNA]</scope>
    <source>
        <strain evidence="2 3">FJI-L2-BK-P2</strain>
    </source>
</reference>
<evidence type="ECO:0000256" key="1">
    <source>
        <dbReference type="SAM" id="MobiDB-lite"/>
    </source>
</evidence>
<feature type="compositionally biased region" description="Basic and acidic residues" evidence="1">
    <location>
        <begin position="43"/>
        <end position="110"/>
    </location>
</feature>
<sequence>MPSSKGEPDNPELREKVKEEVKQMSKGGGPGSWSAWKAGELARQYEAKGGGYKDKGDHKNKSERGAPQPKDPKDKKESAPEKAHREKVEREKKDSDGGQKKEEGKKEEGKATGGKKGGSKKK</sequence>
<feature type="region of interest" description="Disordered" evidence="1">
    <location>
        <begin position="1"/>
        <end position="122"/>
    </location>
</feature>
<dbReference type="Proteomes" id="UP001316803">
    <property type="component" value="Unassembled WGS sequence"/>
</dbReference>
<keyword evidence="3" id="KW-1185">Reference proteome</keyword>
<feature type="compositionally biased region" description="Basic and acidic residues" evidence="1">
    <location>
        <begin position="1"/>
        <end position="23"/>
    </location>
</feature>
<accession>A0AAN8F9J1</accession>
<dbReference type="EMBL" id="JAKLMC020000010">
    <property type="protein sequence ID" value="KAK5953936.1"/>
    <property type="molecule type" value="Genomic_DNA"/>
</dbReference>
<comment type="caution">
    <text evidence="2">The sequence shown here is derived from an EMBL/GenBank/DDBJ whole genome shotgun (WGS) entry which is preliminary data.</text>
</comment>